<dbReference type="Gene3D" id="2.10.260.10">
    <property type="match status" value="1"/>
</dbReference>
<dbReference type="SUPFAM" id="SSF89447">
    <property type="entry name" value="AbrB/MazE/MraZ-like"/>
    <property type="match status" value="1"/>
</dbReference>
<proteinExistence type="predicted"/>
<organism evidence="1">
    <name type="scientific">uncultured bacterium</name>
    <name type="common">gcode 4</name>
    <dbReference type="NCBI Taxonomy" id="1234023"/>
    <lineage>
        <taxon>Bacteria</taxon>
        <taxon>environmental samples</taxon>
    </lineage>
</organism>
<name>K2F8C4_9BACT</name>
<dbReference type="EMBL" id="AMFJ01000483">
    <property type="protein sequence ID" value="EKE27421.1"/>
    <property type="molecule type" value="Genomic_DNA"/>
</dbReference>
<evidence type="ECO:0000313" key="1">
    <source>
        <dbReference type="EMBL" id="EKE27421.1"/>
    </source>
</evidence>
<protein>
    <recommendedName>
        <fullName evidence="2">SpoVT-AbrB domain-containing protein</fullName>
    </recommendedName>
</protein>
<dbReference type="InterPro" id="IPR007159">
    <property type="entry name" value="SpoVT-AbrB_dom"/>
</dbReference>
<gene>
    <name evidence="1" type="ORF">ACD_3C00209G0006</name>
</gene>
<sequence length="83" mass="9706">MTNINSEECEALKKKRGIKMHSTVTVGTKWQVVIPSEVRELLWIKPWDSLMVVTKHWKAVAMVKMDDIDELMEYIKKEQTSTN</sequence>
<accession>K2F8C4</accession>
<dbReference type="InterPro" id="IPR037914">
    <property type="entry name" value="SpoVT-AbrB_sf"/>
</dbReference>
<evidence type="ECO:0008006" key="2">
    <source>
        <dbReference type="Google" id="ProtNLM"/>
    </source>
</evidence>
<dbReference type="GO" id="GO:0003677">
    <property type="term" value="F:DNA binding"/>
    <property type="evidence" value="ECO:0007669"/>
    <property type="project" value="InterPro"/>
</dbReference>
<dbReference type="NCBIfam" id="TIGR01439">
    <property type="entry name" value="lp_hng_hel_AbrB"/>
    <property type="match status" value="1"/>
</dbReference>
<dbReference type="AlphaFoldDB" id="K2F8C4"/>
<comment type="caution">
    <text evidence="1">The sequence shown here is derived from an EMBL/GenBank/DDBJ whole genome shotgun (WGS) entry which is preliminary data.</text>
</comment>
<reference evidence="1" key="1">
    <citation type="journal article" date="2012" name="Science">
        <title>Fermentation, hydrogen, and sulfur metabolism in multiple uncultivated bacterial phyla.</title>
        <authorList>
            <person name="Wrighton K.C."/>
            <person name="Thomas B.C."/>
            <person name="Sharon I."/>
            <person name="Miller C.S."/>
            <person name="Castelle C.J."/>
            <person name="VerBerkmoes N.C."/>
            <person name="Wilkins M.J."/>
            <person name="Hettich R.L."/>
            <person name="Lipton M.S."/>
            <person name="Williams K.H."/>
            <person name="Long P.E."/>
            <person name="Banfield J.F."/>
        </authorList>
    </citation>
    <scope>NUCLEOTIDE SEQUENCE [LARGE SCALE GENOMIC DNA]</scope>
</reference>